<evidence type="ECO:0000256" key="4">
    <source>
        <dbReference type="ARBA" id="ARBA00022670"/>
    </source>
</evidence>
<dbReference type="PANTHER" id="PTHR28570:SF2">
    <property type="entry name" value="M18 FAMILY AMINOPEPTIDASE 1-RELATED"/>
    <property type="match status" value="1"/>
</dbReference>
<keyword evidence="3 9" id="KW-0031">Aminopeptidase</keyword>
<dbReference type="EMBL" id="SVNY01000001">
    <property type="protein sequence ID" value="MBE6832480.1"/>
    <property type="molecule type" value="Genomic_DNA"/>
</dbReference>
<name>A0A928KV10_9FIRM</name>
<evidence type="ECO:0000256" key="5">
    <source>
        <dbReference type="ARBA" id="ARBA00022723"/>
    </source>
</evidence>
<dbReference type="Gene3D" id="3.40.630.10">
    <property type="entry name" value="Zn peptidases"/>
    <property type="match status" value="1"/>
</dbReference>
<evidence type="ECO:0000256" key="10">
    <source>
        <dbReference type="RuleBase" id="RU004387"/>
    </source>
</evidence>
<dbReference type="RefSeq" id="WP_326839915.1">
    <property type="nucleotide sequence ID" value="NZ_SVNY01000001.1"/>
</dbReference>
<keyword evidence="7 9" id="KW-0862">Zinc</keyword>
<evidence type="ECO:0000256" key="2">
    <source>
        <dbReference type="ARBA" id="ARBA00008290"/>
    </source>
</evidence>
<comment type="caution">
    <text evidence="12">The sequence shown here is derived from an EMBL/GenBank/DDBJ whole genome shotgun (WGS) entry which is preliminary data.</text>
</comment>
<proteinExistence type="inferred from homology"/>
<keyword evidence="6 9" id="KW-0378">Hydrolase</keyword>
<organism evidence="12 13">
    <name type="scientific">Faecalispora sporosphaeroides</name>
    <dbReference type="NCBI Taxonomy" id="1549"/>
    <lineage>
        <taxon>Bacteria</taxon>
        <taxon>Bacillati</taxon>
        <taxon>Bacillota</taxon>
        <taxon>Clostridia</taxon>
        <taxon>Eubacteriales</taxon>
        <taxon>Oscillospiraceae</taxon>
        <taxon>Faecalispora</taxon>
    </lineage>
</organism>
<evidence type="ECO:0000256" key="6">
    <source>
        <dbReference type="ARBA" id="ARBA00022801"/>
    </source>
</evidence>
<evidence type="ECO:0000256" key="9">
    <source>
        <dbReference type="RuleBase" id="RU004386"/>
    </source>
</evidence>
<evidence type="ECO:0000256" key="7">
    <source>
        <dbReference type="ARBA" id="ARBA00022833"/>
    </source>
</evidence>
<dbReference type="GO" id="GO:0004177">
    <property type="term" value="F:aminopeptidase activity"/>
    <property type="evidence" value="ECO:0007669"/>
    <property type="project" value="UniProtKB-KW"/>
</dbReference>
<evidence type="ECO:0000256" key="3">
    <source>
        <dbReference type="ARBA" id="ARBA00022438"/>
    </source>
</evidence>
<comment type="similarity">
    <text evidence="2 9">Belongs to the peptidase M18 family.</text>
</comment>
<dbReference type="EC" id="3.4.11.-" evidence="10"/>
<dbReference type="Proteomes" id="UP000754750">
    <property type="component" value="Unassembled WGS sequence"/>
</dbReference>
<dbReference type="GO" id="GO:0008237">
    <property type="term" value="F:metallopeptidase activity"/>
    <property type="evidence" value="ECO:0007669"/>
    <property type="project" value="UniProtKB-KW"/>
</dbReference>
<accession>A0A928KV10</accession>
<feature type="region of interest" description="Disordered" evidence="11">
    <location>
        <begin position="1"/>
        <end position="26"/>
    </location>
</feature>
<evidence type="ECO:0000256" key="1">
    <source>
        <dbReference type="ARBA" id="ARBA00001947"/>
    </source>
</evidence>
<dbReference type="GO" id="GO:0006508">
    <property type="term" value="P:proteolysis"/>
    <property type="evidence" value="ECO:0007669"/>
    <property type="project" value="UniProtKB-KW"/>
</dbReference>
<dbReference type="NCBIfam" id="NF002600">
    <property type="entry name" value="PRK02256.1"/>
    <property type="match status" value="1"/>
</dbReference>
<reference evidence="12" key="1">
    <citation type="submission" date="2019-04" db="EMBL/GenBank/DDBJ databases">
        <title>Evolution of Biomass-Degrading Anaerobic Consortia Revealed by Metagenomics.</title>
        <authorList>
            <person name="Peng X."/>
        </authorList>
    </citation>
    <scope>NUCLEOTIDE SEQUENCE</scope>
    <source>
        <strain evidence="12">SIG551</strain>
    </source>
</reference>
<sequence>MAKKEEKKAGKKEDAKMEKKSAAEEKTEVDRLREELLINRKNGFFSVTDEQLKEADEYCEGYKEFLDLCKTERECVAYAIEKAEKRGFRELDSNAVYRPGDKVYFNNRGKSIILAVIGKKGCREGVRISAAHIDSPRLDLKPYPLYESNDLALLKSHYYGGIKKYQWTAIPLAMHGRIVKKDGSFVDVRIGEEPGEPQFCVTDLLPHLGAEQMSKPLSKAIEGENLNILVGSRPVRTETGKGESLFKLNVMRLLNEKYGVTEEDLVSSEIEFVPAWHAQDMGFDRSMIGAYGHDDRVCAYPALTAILDCKTPEHTAITVLADKEEVGSEGNTGLNSSFLRYFVETLAQQDGVEARDVFTRSQCLSADVCAAYDPIYASAYEPANSCFLNNGVSVMKYTGSRGKSGTSDASAEFMAQVRNLLFQNDVLWQTGELGKVDAGGGGTVAMFIANLNVDVVDVGVPVLSMHAPLEVTAKLDIHMAYRGFKAFFETPIGK</sequence>
<keyword evidence="5 9" id="KW-0479">Metal-binding</keyword>
<dbReference type="PANTHER" id="PTHR28570">
    <property type="entry name" value="ASPARTYL AMINOPEPTIDASE"/>
    <property type="match status" value="1"/>
</dbReference>
<keyword evidence="4 9" id="KW-0645">Protease</keyword>
<dbReference type="AlphaFoldDB" id="A0A928KV10"/>
<evidence type="ECO:0000256" key="8">
    <source>
        <dbReference type="ARBA" id="ARBA00023049"/>
    </source>
</evidence>
<keyword evidence="8 9" id="KW-0482">Metalloprotease</keyword>
<dbReference type="GO" id="GO:0005737">
    <property type="term" value="C:cytoplasm"/>
    <property type="evidence" value="ECO:0007669"/>
    <property type="project" value="UniProtKB-ARBA"/>
</dbReference>
<protein>
    <recommendedName>
        <fullName evidence="10">M18 family aminopeptidase</fullName>
        <ecNumber evidence="10">3.4.11.-</ecNumber>
    </recommendedName>
</protein>
<dbReference type="Gene3D" id="2.30.250.10">
    <property type="entry name" value="Aminopeptidase i, Domain 2"/>
    <property type="match status" value="1"/>
</dbReference>
<evidence type="ECO:0000313" key="12">
    <source>
        <dbReference type="EMBL" id="MBE6832480.1"/>
    </source>
</evidence>
<dbReference type="InterPro" id="IPR023358">
    <property type="entry name" value="Peptidase_M18_dom2"/>
</dbReference>
<comment type="cofactor">
    <cofactor evidence="1 10">
        <name>Zn(2+)</name>
        <dbReference type="ChEBI" id="CHEBI:29105"/>
    </cofactor>
</comment>
<dbReference type="GO" id="GO:0008270">
    <property type="term" value="F:zinc ion binding"/>
    <property type="evidence" value="ECO:0007669"/>
    <property type="project" value="InterPro"/>
</dbReference>
<dbReference type="Pfam" id="PF02127">
    <property type="entry name" value="Peptidase_M18"/>
    <property type="match status" value="1"/>
</dbReference>
<evidence type="ECO:0000256" key="11">
    <source>
        <dbReference type="SAM" id="MobiDB-lite"/>
    </source>
</evidence>
<dbReference type="InterPro" id="IPR001948">
    <property type="entry name" value="Peptidase_M18"/>
</dbReference>
<dbReference type="SUPFAM" id="SSF101821">
    <property type="entry name" value="Aminopeptidase/glucanase lid domain"/>
    <property type="match status" value="1"/>
</dbReference>
<evidence type="ECO:0000313" key="13">
    <source>
        <dbReference type="Proteomes" id="UP000754750"/>
    </source>
</evidence>
<gene>
    <name evidence="12" type="ORF">E7512_02675</name>
</gene>
<dbReference type="PRINTS" id="PR00932">
    <property type="entry name" value="AMINO1PTASE"/>
</dbReference>
<dbReference type="SUPFAM" id="SSF53187">
    <property type="entry name" value="Zn-dependent exopeptidases"/>
    <property type="match status" value="1"/>
</dbReference>